<comment type="caution">
    <text evidence="2">The sequence shown here is derived from an EMBL/GenBank/DDBJ whole genome shotgun (WGS) entry which is preliminary data.</text>
</comment>
<feature type="non-terminal residue" evidence="2">
    <location>
        <position position="81"/>
    </location>
</feature>
<sequence length="81" mass="8888">IHSFLTHHQLIITQTELPCNMLSIIGMVRYCPYTVGNEKQTAEGNVGLNSTHKASSQKRNSTDSGILSIQISESGCKLQMP</sequence>
<evidence type="ECO:0000256" key="1">
    <source>
        <dbReference type="SAM" id="MobiDB-lite"/>
    </source>
</evidence>
<proteinExistence type="predicted"/>
<protein>
    <submittedName>
        <fullName evidence="2">Uncharacterized protein</fullName>
    </submittedName>
</protein>
<feature type="region of interest" description="Disordered" evidence="1">
    <location>
        <begin position="42"/>
        <end position="67"/>
    </location>
</feature>
<reference evidence="3" key="1">
    <citation type="submission" date="2022-10" db="EMBL/GenBank/DDBJ databases">
        <title>Genome assembly of Pristionchus species.</title>
        <authorList>
            <person name="Yoshida K."/>
            <person name="Sommer R.J."/>
        </authorList>
    </citation>
    <scope>NUCLEOTIDE SEQUENCE [LARGE SCALE GENOMIC DNA]</scope>
    <source>
        <strain evidence="3">RS5460</strain>
    </source>
</reference>
<accession>A0AAN5HZN4</accession>
<dbReference type="EMBL" id="BTRK01000004">
    <property type="protein sequence ID" value="GMR46617.1"/>
    <property type="molecule type" value="Genomic_DNA"/>
</dbReference>
<keyword evidence="3" id="KW-1185">Reference proteome</keyword>
<dbReference type="AlphaFoldDB" id="A0AAN5HZN4"/>
<evidence type="ECO:0000313" key="2">
    <source>
        <dbReference type="EMBL" id="GMR46617.1"/>
    </source>
</evidence>
<name>A0AAN5HZN4_9BILA</name>
<feature type="non-terminal residue" evidence="2">
    <location>
        <position position="1"/>
    </location>
</feature>
<gene>
    <name evidence="2" type="ORF">PMAYCL1PPCAC_16812</name>
</gene>
<organism evidence="2 3">
    <name type="scientific">Pristionchus mayeri</name>
    <dbReference type="NCBI Taxonomy" id="1317129"/>
    <lineage>
        <taxon>Eukaryota</taxon>
        <taxon>Metazoa</taxon>
        <taxon>Ecdysozoa</taxon>
        <taxon>Nematoda</taxon>
        <taxon>Chromadorea</taxon>
        <taxon>Rhabditida</taxon>
        <taxon>Rhabditina</taxon>
        <taxon>Diplogasteromorpha</taxon>
        <taxon>Diplogasteroidea</taxon>
        <taxon>Neodiplogasteridae</taxon>
        <taxon>Pristionchus</taxon>
    </lineage>
</organism>
<dbReference type="Proteomes" id="UP001328107">
    <property type="component" value="Unassembled WGS sequence"/>
</dbReference>
<evidence type="ECO:0000313" key="3">
    <source>
        <dbReference type="Proteomes" id="UP001328107"/>
    </source>
</evidence>